<accession>A0A0K1YA18</accession>
<organism evidence="1 2">
    <name type="scientific">Streptomyces phage Lannister</name>
    <dbReference type="NCBI Taxonomy" id="1674927"/>
    <lineage>
        <taxon>Viruses</taxon>
        <taxon>Duplodnaviria</taxon>
        <taxon>Heunggongvirae</taxon>
        <taxon>Uroviricota</taxon>
        <taxon>Caudoviricetes</taxon>
        <taxon>Arquatrovirinae</taxon>
        <taxon>Likavirus</taxon>
        <taxon>Likavirus lannister</taxon>
    </lineage>
</organism>
<reference evidence="1 2" key="1">
    <citation type="submission" date="2015-06" db="EMBL/GenBank/DDBJ databases">
        <authorList>
            <person name="Johnson F."/>
            <person name="Tran D."/>
            <person name="Clark G.T."/>
            <person name="Lara A."/>
            <person name="Mehany M."/>
            <person name="Saenz O."/>
            <person name="Layton S.R."/>
            <person name="Bhuiyan S."/>
            <person name="Donegan-Quick R."/>
            <person name="Benjamin R.C."/>
            <person name="Hughes L.E."/>
            <person name="Bradley K.W."/>
            <person name="Asai D.J."/>
            <person name="Bowman C.A."/>
            <person name="Russell D.A."/>
            <person name="Pope W.H."/>
            <person name="Jacobs-Sera D."/>
            <person name="Hendrix R.W."/>
            <person name="Hatfull G.F."/>
        </authorList>
    </citation>
    <scope>NUCLEOTIDE SEQUENCE [LARGE SCALE GENOMIC DNA]</scope>
</reference>
<dbReference type="RefSeq" id="YP_009201006.1">
    <property type="nucleotide sequence ID" value="NC_028827.1"/>
</dbReference>
<dbReference type="Proteomes" id="UP000201933">
    <property type="component" value="Segment"/>
</dbReference>
<sequence length="139" mass="15228">MNIIEEIKQRGAFSLAGDAETLDPDSHTSAGAQFLTSVRDATIERIEWAVENDGLTLVEAAEDFRDGDAIGEVADGAPSIYTHQVWQEFVDLGAYREDLEPHDLNGDDLSKIAGIALYHVAWRLASVLAEEIIDNAEEN</sequence>
<protein>
    <submittedName>
        <fullName evidence="1">OCR-like antirestriction protein</fullName>
    </submittedName>
</protein>
<dbReference type="EMBL" id="KT184391">
    <property type="protein sequence ID" value="AKY03748.1"/>
    <property type="molecule type" value="Genomic_DNA"/>
</dbReference>
<dbReference type="OrthoDB" id="14735at10239"/>
<dbReference type="GeneID" id="26628176"/>
<keyword evidence="2" id="KW-1185">Reference proteome</keyword>
<gene>
    <name evidence="1" type="ORF">SEA_LANNISTER_66</name>
</gene>
<evidence type="ECO:0000313" key="2">
    <source>
        <dbReference type="Proteomes" id="UP000201933"/>
    </source>
</evidence>
<dbReference type="KEGG" id="vg:26628176"/>
<evidence type="ECO:0000313" key="1">
    <source>
        <dbReference type="EMBL" id="AKY03748.1"/>
    </source>
</evidence>
<name>A0A0K1YA18_9CAUD</name>
<proteinExistence type="predicted"/>